<dbReference type="PANTHER" id="PTHR43201">
    <property type="entry name" value="ACYL-COA SYNTHETASE"/>
    <property type="match status" value="1"/>
</dbReference>
<proteinExistence type="predicted"/>
<dbReference type="PANTHER" id="PTHR43201:SF32">
    <property type="entry name" value="2-SUCCINYLBENZOATE--COA LIGASE, CHLOROPLASTIC_PEROXISOMAL"/>
    <property type="match status" value="1"/>
</dbReference>
<name>A0A1L1P8P1_HYDIT</name>
<dbReference type="InterPro" id="IPR045851">
    <property type="entry name" value="AMP-bd_C_sf"/>
</dbReference>
<dbReference type="SUPFAM" id="SSF56801">
    <property type="entry name" value="Acetyl-CoA synthetase-like"/>
    <property type="match status" value="1"/>
</dbReference>
<feature type="domain" description="AMP-dependent synthetase/ligase" evidence="1">
    <location>
        <begin position="17"/>
        <end position="368"/>
    </location>
</feature>
<organism evidence="2 3">
    <name type="scientific">Hydrogenophaga intermedia</name>
    <dbReference type="NCBI Taxonomy" id="65786"/>
    <lineage>
        <taxon>Bacteria</taxon>
        <taxon>Pseudomonadati</taxon>
        <taxon>Pseudomonadota</taxon>
        <taxon>Betaproteobacteria</taxon>
        <taxon>Burkholderiales</taxon>
        <taxon>Comamonadaceae</taxon>
        <taxon>Hydrogenophaga</taxon>
    </lineage>
</organism>
<evidence type="ECO:0000259" key="1">
    <source>
        <dbReference type="Pfam" id="PF00501"/>
    </source>
</evidence>
<gene>
    <name evidence="2" type="ORF">BN948_00542</name>
</gene>
<protein>
    <submittedName>
        <fullName evidence="2">AMP-dependent synthetase and ligase</fullName>
    </submittedName>
</protein>
<dbReference type="Gene3D" id="3.40.50.12780">
    <property type="entry name" value="N-terminal domain of ligase-like"/>
    <property type="match status" value="1"/>
</dbReference>
<dbReference type="Gene3D" id="3.30.300.30">
    <property type="match status" value="1"/>
</dbReference>
<dbReference type="RefSeq" id="WP_035620221.1">
    <property type="nucleotide sequence ID" value="NZ_CCAE010000002.1"/>
</dbReference>
<dbReference type="InterPro" id="IPR020845">
    <property type="entry name" value="AMP-binding_CS"/>
</dbReference>
<evidence type="ECO:0000313" key="3">
    <source>
        <dbReference type="Proteomes" id="UP000028878"/>
    </source>
</evidence>
<dbReference type="InterPro" id="IPR042099">
    <property type="entry name" value="ANL_N_sf"/>
</dbReference>
<reference evidence="3" key="1">
    <citation type="submission" date="2014-11" db="EMBL/GenBank/DDBJ databases">
        <title>Draft genome sequence of Hydrogenophaga intermedia S1.</title>
        <authorList>
            <person name="Gan H.M."/>
            <person name="Chew T.H."/>
            <person name="Stolz A."/>
        </authorList>
    </citation>
    <scope>NUCLEOTIDE SEQUENCE [LARGE SCALE GENOMIC DNA]</scope>
    <source>
        <strain evidence="3">S1</strain>
    </source>
</reference>
<accession>A0A1L1P8P1</accession>
<dbReference type="EMBL" id="CCAE010000002">
    <property type="protein sequence ID" value="CDN86142.1"/>
    <property type="molecule type" value="Genomic_DNA"/>
</dbReference>
<dbReference type="PROSITE" id="PS00455">
    <property type="entry name" value="AMP_BINDING"/>
    <property type="match status" value="1"/>
</dbReference>
<keyword evidence="2" id="KW-0436">Ligase</keyword>
<dbReference type="InterPro" id="IPR000873">
    <property type="entry name" value="AMP-dep_synth/lig_dom"/>
</dbReference>
<dbReference type="GO" id="GO:0031956">
    <property type="term" value="F:medium-chain fatty acid-CoA ligase activity"/>
    <property type="evidence" value="ECO:0007669"/>
    <property type="project" value="TreeGrafter"/>
</dbReference>
<dbReference type="AlphaFoldDB" id="A0A1L1P8P1"/>
<keyword evidence="3" id="KW-1185">Reference proteome</keyword>
<evidence type="ECO:0000313" key="2">
    <source>
        <dbReference type="EMBL" id="CDN86142.1"/>
    </source>
</evidence>
<dbReference type="Pfam" id="PF00501">
    <property type="entry name" value="AMP-binding"/>
    <property type="match status" value="1"/>
</dbReference>
<dbReference type="Proteomes" id="UP000028878">
    <property type="component" value="Unassembled WGS sequence"/>
</dbReference>
<dbReference type="GO" id="GO:0006631">
    <property type="term" value="P:fatty acid metabolic process"/>
    <property type="evidence" value="ECO:0007669"/>
    <property type="project" value="TreeGrafter"/>
</dbReference>
<sequence>MTAFNGQVNNLAQLIHWAVERAPDAVYGVDTAHVGMRDALLTANMLSGQLLAHGIRARSRIAFVGATSEHYLIMWMATQLSGIEVALLNPNLPRDLLHDMLEDLNPLAVALFDDTLMSLLNDVQWPVIDARRAWDGVVDCSSPVVATDGPGSPDAPDTGGIDCTETDIACYVHTSGTSGRPKFCALSHGYFLRLGRFVSDTLGYAANDVVFAPMPMFHINPLGYGVVSAWTAAAGVLGTQKFSVSRFWDIAKATGATSIVLHFAAMKMLMEKTDRSHSDGHRIRSALCVNAEFLERFNVSIGTTAYGSTEAGGLCHMWHVRPGDASPVQEGPLFYGGRARFDVEAKISESGEILVRELAPNTLFSGYLKDGVVVSALDEDRWFHTGDRGRLDAVGGLVFIERMSESLRVNGEFVPIDYVERHLEAAAGIREFAIWGRPHAISGQQVVLWVTDDGFDPARMTEAIQMLPKFMRPGEIVVIERLPRDSGVNKIQRRRLSEEPPVRTLAVTYGPSLADVRIDR</sequence>